<dbReference type="EMBL" id="CP093349">
    <property type="protein sequence ID" value="WOH10648.1"/>
    <property type="molecule type" value="Genomic_DNA"/>
</dbReference>
<dbReference type="Proteomes" id="UP000077755">
    <property type="component" value="Chromosome 7"/>
</dbReference>
<protein>
    <submittedName>
        <fullName evidence="1">Uncharacterized protein</fullName>
    </submittedName>
</protein>
<accession>A0A164UP50</accession>
<organism evidence="1 2">
    <name type="scientific">Daucus carota subsp. sativus</name>
    <name type="common">Carrot</name>
    <dbReference type="NCBI Taxonomy" id="79200"/>
    <lineage>
        <taxon>Eukaryota</taxon>
        <taxon>Viridiplantae</taxon>
        <taxon>Streptophyta</taxon>
        <taxon>Embryophyta</taxon>
        <taxon>Tracheophyta</taxon>
        <taxon>Spermatophyta</taxon>
        <taxon>Magnoliopsida</taxon>
        <taxon>eudicotyledons</taxon>
        <taxon>Gunneridae</taxon>
        <taxon>Pentapetalae</taxon>
        <taxon>asterids</taxon>
        <taxon>campanulids</taxon>
        <taxon>Apiales</taxon>
        <taxon>Apiaceae</taxon>
        <taxon>Apioideae</taxon>
        <taxon>Scandiceae</taxon>
        <taxon>Daucinae</taxon>
        <taxon>Daucus</taxon>
        <taxon>Daucus sect. Daucus</taxon>
    </lineage>
</organism>
<dbReference type="Gramene" id="KZM89157">
    <property type="protein sequence ID" value="KZM89157"/>
    <property type="gene ID" value="DCAR_026232"/>
</dbReference>
<reference evidence="1" key="1">
    <citation type="journal article" date="2016" name="Nat. Genet.">
        <title>A high-quality carrot genome assembly provides new insights into carotenoid accumulation and asterid genome evolution.</title>
        <authorList>
            <person name="Iorizzo M."/>
            <person name="Ellison S."/>
            <person name="Senalik D."/>
            <person name="Zeng P."/>
            <person name="Satapoomin P."/>
            <person name="Huang J."/>
            <person name="Bowman M."/>
            <person name="Iovene M."/>
            <person name="Sanseverino W."/>
            <person name="Cavagnaro P."/>
            <person name="Yildiz M."/>
            <person name="Macko-Podgorni A."/>
            <person name="Moranska E."/>
            <person name="Grzebelus E."/>
            <person name="Grzebelus D."/>
            <person name="Ashrafi H."/>
            <person name="Zheng Z."/>
            <person name="Cheng S."/>
            <person name="Spooner D."/>
            <person name="Van Deynze A."/>
            <person name="Simon P."/>
        </authorList>
    </citation>
    <scope>NUCLEOTIDE SEQUENCE</scope>
    <source>
        <tissue evidence="1">Leaf</tissue>
    </source>
</reference>
<proteinExistence type="predicted"/>
<dbReference type="AlphaFoldDB" id="A0A164UP50"/>
<gene>
    <name evidence="1" type="ORF">DCAR_0730117</name>
</gene>
<evidence type="ECO:0000313" key="1">
    <source>
        <dbReference type="EMBL" id="WOH10648.1"/>
    </source>
</evidence>
<sequence>MEKNRALKEKFKELEQHEYWDHSNNSSSVFDLMSRSPRELMSSLQDEEEELLSSNVSSVCSDCLEDEESEDEEVRSVVVSSGSVYDDKLSNEDVDNGINRIYEEGKKVEINKVSLCNEDVDDGINKIYDGGKKVEISKRSSADVKNAEKIRKVGWEFSVLISVLVLIGLVIAVMFSVRSTWYVDQGLDQASKGPYHYPWAMILQAQAR</sequence>
<name>A0A164UP50_DAUCS</name>
<evidence type="ECO:0000313" key="2">
    <source>
        <dbReference type="Proteomes" id="UP000077755"/>
    </source>
</evidence>
<reference evidence="1" key="2">
    <citation type="submission" date="2022-03" db="EMBL/GenBank/DDBJ databases">
        <title>Draft title - Genomic analysis of global carrot germplasm unveils the trajectory of domestication and the origin of high carotenoid orange carrot.</title>
        <authorList>
            <person name="Iorizzo M."/>
            <person name="Ellison S."/>
            <person name="Senalik D."/>
            <person name="Macko-Podgorni A."/>
            <person name="Grzebelus D."/>
            <person name="Bostan H."/>
            <person name="Rolling W."/>
            <person name="Curaba J."/>
            <person name="Simon P."/>
        </authorList>
    </citation>
    <scope>NUCLEOTIDE SEQUENCE</scope>
    <source>
        <tissue evidence="1">Leaf</tissue>
    </source>
</reference>
<keyword evidence="2" id="KW-1185">Reference proteome</keyword>